<dbReference type="PRINTS" id="PR00079">
    <property type="entry name" value="G6PDHDRGNASE"/>
</dbReference>
<reference evidence="10 11" key="1">
    <citation type="journal article" date="2011" name="Curr. Microbiol.">
        <title>Luteibacter jiangsuensis sp. nov.: a methamidophos-degrading bacterium isolated from a methamidophos-manufacturing factory.</title>
        <authorList>
            <person name="Wang L."/>
            <person name="Wang G.L."/>
            <person name="Li S.P."/>
            <person name="Jiang J.D."/>
        </authorList>
    </citation>
    <scope>NUCLEOTIDE SEQUENCE [LARGE SCALE GENOMIC DNA]</scope>
    <source>
        <strain evidence="10 11">CGMCC 1.10133</strain>
    </source>
</reference>
<dbReference type="InterPro" id="IPR036291">
    <property type="entry name" value="NAD(P)-bd_dom_sf"/>
</dbReference>
<feature type="domain" description="Glucose-6-phosphate dehydrogenase NAD-binding" evidence="8">
    <location>
        <begin position="118"/>
        <end position="291"/>
    </location>
</feature>
<dbReference type="HAMAP" id="MF_00966">
    <property type="entry name" value="G6PD"/>
    <property type="match status" value="1"/>
</dbReference>
<proteinExistence type="inferred from homology"/>
<feature type="active site" description="Proton acceptor" evidence="7">
    <location>
        <position position="344"/>
    </location>
</feature>
<evidence type="ECO:0000256" key="7">
    <source>
        <dbReference type="HAMAP-Rule" id="MF_00966"/>
    </source>
</evidence>
<accession>A0ABX0Q7C0</accession>
<comment type="caution">
    <text evidence="7">Lacks conserved residue(s) required for the propagation of feature annotation.</text>
</comment>
<feature type="binding site" evidence="7">
    <location>
        <position position="286"/>
    </location>
    <ligand>
        <name>substrate</name>
    </ligand>
</feature>
<protein>
    <recommendedName>
        <fullName evidence="7">Glucose-6-phosphate 1-dehydrogenase</fullName>
        <shortName evidence="7">G6PD</shortName>
        <ecNumber evidence="7">1.1.1.49</ecNumber>
    </recommendedName>
</protein>
<feature type="binding site" evidence="7">
    <location>
        <position position="252"/>
    </location>
    <ligand>
        <name>NADP(+)</name>
        <dbReference type="ChEBI" id="CHEBI:58349"/>
    </ligand>
</feature>
<evidence type="ECO:0000256" key="4">
    <source>
        <dbReference type="ARBA" id="ARBA00022857"/>
    </source>
</evidence>
<feature type="binding site" evidence="7">
    <location>
        <position position="155"/>
    </location>
    <ligand>
        <name>NADP(+)</name>
        <dbReference type="ChEBI" id="CHEBI:58349"/>
    </ligand>
</feature>
<comment type="function">
    <text evidence="7">Catalyzes the oxidation of glucose 6-phosphate to 6-phosphogluconolactone.</text>
</comment>
<keyword evidence="11" id="KW-1185">Reference proteome</keyword>
<keyword evidence="3 7" id="KW-0313">Glucose metabolism</keyword>
<dbReference type="Pfam" id="PF00479">
    <property type="entry name" value="G6PD_N"/>
    <property type="match status" value="1"/>
</dbReference>
<dbReference type="PANTHER" id="PTHR23429">
    <property type="entry name" value="GLUCOSE-6-PHOSPHATE 1-DEHYDROGENASE G6PD"/>
    <property type="match status" value="1"/>
</dbReference>
<keyword evidence="5 7" id="KW-0560">Oxidoreductase</keyword>
<dbReference type="InterPro" id="IPR022674">
    <property type="entry name" value="G6P_DH_NAD-bd"/>
</dbReference>
<name>A0ABX0Q7C0_9GAMM</name>
<organism evidence="10 11">
    <name type="scientific">Luteibacter jiangsuensis</name>
    <dbReference type="NCBI Taxonomy" id="637577"/>
    <lineage>
        <taxon>Bacteria</taxon>
        <taxon>Pseudomonadati</taxon>
        <taxon>Pseudomonadota</taxon>
        <taxon>Gammaproteobacteria</taxon>
        <taxon>Lysobacterales</taxon>
        <taxon>Rhodanobacteraceae</taxon>
        <taxon>Luteibacter</taxon>
    </lineage>
</organism>
<keyword evidence="6 7" id="KW-0119">Carbohydrate metabolism</keyword>
<feature type="binding site" evidence="7">
    <location>
        <position position="320"/>
    </location>
    <ligand>
        <name>substrate</name>
    </ligand>
</feature>
<comment type="pathway">
    <text evidence="1 7">Carbohydrate degradation; pentose phosphate pathway; D-ribulose 5-phosphate from D-glucose 6-phosphate (oxidative stage): step 1/3.</text>
</comment>
<evidence type="ECO:0000256" key="5">
    <source>
        <dbReference type="ARBA" id="ARBA00023002"/>
    </source>
</evidence>
<dbReference type="NCBIfam" id="NF009492">
    <property type="entry name" value="PRK12853.1-3"/>
    <property type="match status" value="1"/>
</dbReference>
<evidence type="ECO:0000259" key="8">
    <source>
        <dbReference type="Pfam" id="PF00479"/>
    </source>
</evidence>
<evidence type="ECO:0000313" key="10">
    <source>
        <dbReference type="EMBL" id="NID06409.1"/>
    </source>
</evidence>
<dbReference type="EC" id="1.1.1.49" evidence="7"/>
<sequence length="594" mass="65896">MYASGCRAAGSCWRRWYSATRADSISRTYQSTTTEASRCKVRHTTGAFKRSFARFKLQRKRFHGVSLRLSGRFGDIEWYGAGSPWYVTGTIRRHLPPILQEATVVSAPLLPIEPFDLVIFGGTGDLAVRKLLPAMYHRFADGQIQATSRIIGVAREGLDDEAYRQQVRSAVEKAVSHIVPAQLDAFIRMVGYRSLDARKSDGWEEFAALMAAEPNHIRVFYLSTSPDIFTDICQRLGGLGLNGERSRVVLEKPIGRDLESANAINDAVARVFGESQTYRIDHYLGKETVQNLLALRFGNALFEPLWNAQHIDHVQITVAETVGVGHRAGYYDRAGALRDMVQNHILQLLCMLAMEPPSSLAPDAVRDEKLKVLRALRPIGEANAAQLTVRGQYRAGAAEGQGVPGYLDELGSDQSRTETFVALKAEIGNWRWAGVPFYLRTGKRLPSRVSEIVVTFRALPHSIFDPASGPLLPNRLTLRLQPDEGVKLWLTIKHPGPGGLRLRHVPLDMSFAAAFGVQQPDAYERLILDVVRGNPTLFMRRDEVEAAWKWAGPILDAWEASGDTPKPYTAGTWGPSAAVALIERDGRTWAEDAA</sequence>
<evidence type="ECO:0000259" key="9">
    <source>
        <dbReference type="Pfam" id="PF02781"/>
    </source>
</evidence>
<dbReference type="Gene3D" id="3.40.50.720">
    <property type="entry name" value="NAD(P)-binding Rossmann-like Domain"/>
    <property type="match status" value="1"/>
</dbReference>
<dbReference type="Pfam" id="PF02781">
    <property type="entry name" value="G6PD_C"/>
    <property type="match status" value="1"/>
</dbReference>
<evidence type="ECO:0000313" key="11">
    <source>
        <dbReference type="Proteomes" id="UP001429601"/>
    </source>
</evidence>
<dbReference type="SUPFAM" id="SSF51735">
    <property type="entry name" value="NAD(P)-binding Rossmann-fold domains"/>
    <property type="match status" value="1"/>
</dbReference>
<dbReference type="InterPro" id="IPR001282">
    <property type="entry name" value="G6P_DH"/>
</dbReference>
<dbReference type="InterPro" id="IPR022675">
    <property type="entry name" value="G6P_DH_C"/>
</dbReference>
<dbReference type="Proteomes" id="UP001429601">
    <property type="component" value="Unassembled WGS sequence"/>
</dbReference>
<evidence type="ECO:0000256" key="2">
    <source>
        <dbReference type="ARBA" id="ARBA00009975"/>
    </source>
</evidence>
<dbReference type="NCBIfam" id="TIGR00871">
    <property type="entry name" value="zwf"/>
    <property type="match status" value="1"/>
</dbReference>
<dbReference type="PANTHER" id="PTHR23429:SF0">
    <property type="entry name" value="GLUCOSE-6-PHOSPHATE 1-DEHYDROGENASE"/>
    <property type="match status" value="1"/>
</dbReference>
<comment type="caution">
    <text evidence="10">The sequence shown here is derived from an EMBL/GenBank/DDBJ whole genome shotgun (WGS) entry which is preliminary data.</text>
</comment>
<dbReference type="SUPFAM" id="SSF55347">
    <property type="entry name" value="Glyceraldehyde-3-phosphate dehydrogenase-like, C-terminal domain"/>
    <property type="match status" value="1"/>
</dbReference>
<keyword evidence="4 7" id="KW-0521">NADP</keyword>
<feature type="binding site" evidence="7">
    <location>
        <position position="339"/>
    </location>
    <ligand>
        <name>substrate</name>
    </ligand>
</feature>
<evidence type="ECO:0000256" key="1">
    <source>
        <dbReference type="ARBA" id="ARBA00004937"/>
    </source>
</evidence>
<dbReference type="InterPro" id="IPR019796">
    <property type="entry name" value="G6P_DH_AS"/>
</dbReference>
<evidence type="ECO:0000256" key="6">
    <source>
        <dbReference type="ARBA" id="ARBA00023277"/>
    </source>
</evidence>
<dbReference type="PROSITE" id="PS00069">
    <property type="entry name" value="G6P_DEHYDROGENASE"/>
    <property type="match status" value="1"/>
</dbReference>
<feature type="binding site" evidence="7">
    <location>
        <position position="443"/>
    </location>
    <ligand>
        <name>substrate</name>
    </ligand>
</feature>
<evidence type="ECO:0000256" key="3">
    <source>
        <dbReference type="ARBA" id="ARBA00022526"/>
    </source>
</evidence>
<dbReference type="EMBL" id="JAAQQR010000008">
    <property type="protein sequence ID" value="NID06409.1"/>
    <property type="molecule type" value="Genomic_DNA"/>
</dbReference>
<comment type="similarity">
    <text evidence="2 7">Belongs to the glucose-6-phosphate dehydrogenase family.</text>
</comment>
<dbReference type="Gene3D" id="3.30.360.10">
    <property type="entry name" value="Dihydrodipicolinate Reductase, domain 2"/>
    <property type="match status" value="1"/>
</dbReference>
<comment type="catalytic activity">
    <reaction evidence="7">
        <text>D-glucose 6-phosphate + NADP(+) = 6-phospho-D-glucono-1,5-lactone + NADPH + H(+)</text>
        <dbReference type="Rhea" id="RHEA:15841"/>
        <dbReference type="ChEBI" id="CHEBI:15378"/>
        <dbReference type="ChEBI" id="CHEBI:57783"/>
        <dbReference type="ChEBI" id="CHEBI:57955"/>
        <dbReference type="ChEBI" id="CHEBI:58349"/>
        <dbReference type="ChEBI" id="CHEBI:61548"/>
        <dbReference type="EC" id="1.1.1.49"/>
    </reaction>
</comment>
<gene>
    <name evidence="7 10" type="primary">zwf</name>
    <name evidence="10" type="ORF">HBF26_16055</name>
</gene>
<feature type="binding site" evidence="7">
    <location>
        <position position="282"/>
    </location>
    <ligand>
        <name>substrate</name>
    </ligand>
</feature>
<feature type="domain" description="Glucose-6-phosphate dehydrogenase C-terminal" evidence="9">
    <location>
        <begin position="293"/>
        <end position="589"/>
    </location>
</feature>